<feature type="transmembrane region" description="Helical" evidence="6">
    <location>
        <begin position="136"/>
        <end position="159"/>
    </location>
</feature>
<reference evidence="7" key="1">
    <citation type="submission" date="2021-09" db="EMBL/GenBank/DDBJ databases">
        <title>A high-quality genome of the endoparasitic fungus Hirsutella rhossiliensis with a comparison of Hirsutella genomes reveals transposable elements contributing to genome size variation.</title>
        <authorList>
            <person name="Lin R."/>
            <person name="Jiao Y."/>
            <person name="Sun X."/>
            <person name="Ling J."/>
            <person name="Xie B."/>
            <person name="Cheng X."/>
        </authorList>
    </citation>
    <scope>NUCLEOTIDE SEQUENCE</scope>
    <source>
        <strain evidence="7">HR02</strain>
    </source>
</reference>
<evidence type="ECO:0000256" key="5">
    <source>
        <dbReference type="ARBA" id="ARBA00023136"/>
    </source>
</evidence>
<dbReference type="Pfam" id="PF02133">
    <property type="entry name" value="Transp_cyt_pur"/>
    <property type="match status" value="1"/>
</dbReference>
<evidence type="ECO:0000313" key="8">
    <source>
        <dbReference type="Proteomes" id="UP000824596"/>
    </source>
</evidence>
<dbReference type="GeneID" id="68351121"/>
<feature type="transmembrane region" description="Helical" evidence="6">
    <location>
        <begin position="320"/>
        <end position="344"/>
    </location>
</feature>
<comment type="subcellular location">
    <subcellularLocation>
        <location evidence="1">Membrane</location>
        <topology evidence="1">Multi-pass membrane protein</topology>
    </subcellularLocation>
</comment>
<dbReference type="AlphaFoldDB" id="A0A9P8N2R0"/>
<evidence type="ECO:0000313" key="7">
    <source>
        <dbReference type="EMBL" id="KAH0966583.1"/>
    </source>
</evidence>
<evidence type="ECO:0000256" key="1">
    <source>
        <dbReference type="ARBA" id="ARBA00004141"/>
    </source>
</evidence>
<dbReference type="Proteomes" id="UP000824596">
    <property type="component" value="Unassembled WGS sequence"/>
</dbReference>
<feature type="transmembrane region" description="Helical" evidence="6">
    <location>
        <begin position="204"/>
        <end position="224"/>
    </location>
</feature>
<dbReference type="EMBL" id="JAIZPD010000002">
    <property type="protein sequence ID" value="KAH0966583.1"/>
    <property type="molecule type" value="Genomic_DNA"/>
</dbReference>
<dbReference type="FunFam" id="1.10.4160.10:FF:000001">
    <property type="entry name" value="Uracil permease, putative"/>
    <property type="match status" value="1"/>
</dbReference>
<feature type="transmembrane region" description="Helical" evidence="6">
    <location>
        <begin position="48"/>
        <end position="70"/>
    </location>
</feature>
<evidence type="ECO:0000256" key="3">
    <source>
        <dbReference type="ARBA" id="ARBA00022692"/>
    </source>
</evidence>
<keyword evidence="4 6" id="KW-1133">Transmembrane helix</keyword>
<evidence type="ECO:0000256" key="4">
    <source>
        <dbReference type="ARBA" id="ARBA00022989"/>
    </source>
</evidence>
<keyword evidence="5 6" id="KW-0472">Membrane</keyword>
<dbReference type="RefSeq" id="XP_044724096.1">
    <property type="nucleotide sequence ID" value="XM_044860463.1"/>
</dbReference>
<name>A0A9P8N2R0_9HYPO</name>
<keyword evidence="8" id="KW-1185">Reference proteome</keyword>
<dbReference type="PANTHER" id="PTHR30618:SF0">
    <property type="entry name" value="PURINE-URACIL PERMEASE NCS1"/>
    <property type="match status" value="1"/>
</dbReference>
<evidence type="ECO:0000256" key="2">
    <source>
        <dbReference type="ARBA" id="ARBA00008974"/>
    </source>
</evidence>
<evidence type="ECO:0000256" key="6">
    <source>
        <dbReference type="SAM" id="Phobius"/>
    </source>
</evidence>
<dbReference type="InterPro" id="IPR045225">
    <property type="entry name" value="Uracil/uridine/allantoin_perm"/>
</dbReference>
<dbReference type="Gene3D" id="1.10.4160.10">
    <property type="entry name" value="Hydantoin permease"/>
    <property type="match status" value="1"/>
</dbReference>
<feature type="transmembrane region" description="Helical" evidence="6">
    <location>
        <begin position="374"/>
        <end position="392"/>
    </location>
</feature>
<feature type="transmembrane region" description="Helical" evidence="6">
    <location>
        <begin position="489"/>
        <end position="509"/>
    </location>
</feature>
<accession>A0A9P8N2R0</accession>
<dbReference type="GO" id="GO:0015205">
    <property type="term" value="F:nucleobase transmembrane transporter activity"/>
    <property type="evidence" value="ECO:0007669"/>
    <property type="project" value="TreeGrafter"/>
</dbReference>
<organism evidence="7 8">
    <name type="scientific">Hirsutella rhossiliensis</name>
    <dbReference type="NCBI Taxonomy" id="111463"/>
    <lineage>
        <taxon>Eukaryota</taxon>
        <taxon>Fungi</taxon>
        <taxon>Dikarya</taxon>
        <taxon>Ascomycota</taxon>
        <taxon>Pezizomycotina</taxon>
        <taxon>Sordariomycetes</taxon>
        <taxon>Hypocreomycetidae</taxon>
        <taxon>Hypocreales</taxon>
        <taxon>Ophiocordycipitaceae</taxon>
        <taxon>Hirsutella</taxon>
    </lineage>
</organism>
<feature type="transmembrane region" description="Helical" evidence="6">
    <location>
        <begin position="179"/>
        <end position="197"/>
    </location>
</feature>
<sequence>MDQLKDKVGRRLTSARAWELPKQTSAVAPKDVWTNHDMDPTPPEEQTWSIWVIMAYWMTDTVNLATWQVASGILSLGLSWREAIPCMVVGTVCVAVPMVLNGAIGSTLHIPFAVITAASFGYYLRYFCVVSRAVLAMFWFGIQSANGAQCVTIMLRALAPGYNDIPNVLPADAGIDSKGLCSYFIFWVVQLPLLLIHPTKLRPIFWIKLFSAPAAAIATMGWSIRQAGGAGDIFALKAEATGNSYTLLWLTGMTTITGSWATMACNIPDFTRYARSRRGQFVQMPFLPIIFTLCGVLGIVTTSASKVFTGTYVWNPLDIIAMWLDLGSGGRCAAFFAALAWYIAQVGTNITTNSISAANDLTVMFPRWINIKRGSVIVALVGGWAFVPWKILGSATTFLSFMGGYAVFLAPISGIMVADYWLVNRRRYDIPALYDPNGRYRFVGGCNWRASVAFLVPVAPLLPGLALSISGPSAVSVSQGAQNLYSVNWLFGFILSILLYTALSLMLPAKGGPGSIHLSLPMTYNDEGAVDTERRGSRGEKGCS</sequence>
<comment type="similarity">
    <text evidence="2">Belongs to the purine-cytosine permease (2.A.39) family.</text>
</comment>
<feature type="transmembrane region" description="Helical" evidence="6">
    <location>
        <begin position="106"/>
        <end position="124"/>
    </location>
</feature>
<dbReference type="CDD" id="cd11482">
    <property type="entry name" value="SLC-NCS1sbd_NRT1-like"/>
    <property type="match status" value="1"/>
</dbReference>
<dbReference type="OrthoDB" id="2018619at2759"/>
<gene>
    <name evidence="7" type="ORF">HRG_01992</name>
</gene>
<dbReference type="InterPro" id="IPR001248">
    <property type="entry name" value="Pur-cyt_permease"/>
</dbReference>
<dbReference type="PANTHER" id="PTHR30618">
    <property type="entry name" value="NCS1 FAMILY PURINE/PYRIMIDINE TRANSPORTER"/>
    <property type="match status" value="1"/>
</dbReference>
<feature type="transmembrane region" description="Helical" evidence="6">
    <location>
        <begin position="244"/>
        <end position="265"/>
    </location>
</feature>
<feature type="transmembrane region" description="Helical" evidence="6">
    <location>
        <begin position="286"/>
        <end position="308"/>
    </location>
</feature>
<feature type="transmembrane region" description="Helical" evidence="6">
    <location>
        <begin position="398"/>
        <end position="423"/>
    </location>
</feature>
<comment type="caution">
    <text evidence="7">The sequence shown here is derived from an EMBL/GenBank/DDBJ whole genome shotgun (WGS) entry which is preliminary data.</text>
</comment>
<dbReference type="GO" id="GO:0005886">
    <property type="term" value="C:plasma membrane"/>
    <property type="evidence" value="ECO:0007669"/>
    <property type="project" value="TreeGrafter"/>
</dbReference>
<feature type="transmembrane region" description="Helical" evidence="6">
    <location>
        <begin position="448"/>
        <end position="469"/>
    </location>
</feature>
<keyword evidence="3 6" id="KW-0812">Transmembrane</keyword>
<protein>
    <submittedName>
        <fullName evidence="7">Permease for cytosine/purines, uracil, thiamine, allantoin</fullName>
    </submittedName>
</protein>
<proteinExistence type="inferred from homology"/>